<reference evidence="1" key="2">
    <citation type="submission" date="2023-05" db="EMBL/GenBank/DDBJ databases">
        <authorList>
            <person name="Schelkunov M.I."/>
        </authorList>
    </citation>
    <scope>NUCLEOTIDE SEQUENCE</scope>
    <source>
        <strain evidence="1">Hsosn_3</strain>
        <tissue evidence="1">Leaf</tissue>
    </source>
</reference>
<accession>A0AAD8JFR4</accession>
<keyword evidence="2" id="KW-1185">Reference proteome</keyword>
<evidence type="ECO:0000313" key="2">
    <source>
        <dbReference type="Proteomes" id="UP001237642"/>
    </source>
</evidence>
<evidence type="ECO:0000313" key="1">
    <source>
        <dbReference type="EMBL" id="KAK1401786.1"/>
    </source>
</evidence>
<dbReference type="Proteomes" id="UP001237642">
    <property type="component" value="Unassembled WGS sequence"/>
</dbReference>
<protein>
    <submittedName>
        <fullName evidence="1">Uncharacterized protein</fullName>
    </submittedName>
</protein>
<organism evidence="1 2">
    <name type="scientific">Heracleum sosnowskyi</name>
    <dbReference type="NCBI Taxonomy" id="360622"/>
    <lineage>
        <taxon>Eukaryota</taxon>
        <taxon>Viridiplantae</taxon>
        <taxon>Streptophyta</taxon>
        <taxon>Embryophyta</taxon>
        <taxon>Tracheophyta</taxon>
        <taxon>Spermatophyta</taxon>
        <taxon>Magnoliopsida</taxon>
        <taxon>eudicotyledons</taxon>
        <taxon>Gunneridae</taxon>
        <taxon>Pentapetalae</taxon>
        <taxon>asterids</taxon>
        <taxon>campanulids</taxon>
        <taxon>Apiales</taxon>
        <taxon>Apiaceae</taxon>
        <taxon>Apioideae</taxon>
        <taxon>apioid superclade</taxon>
        <taxon>Tordylieae</taxon>
        <taxon>Tordyliinae</taxon>
        <taxon>Heracleum</taxon>
    </lineage>
</organism>
<dbReference type="PANTHER" id="PTHR37734:SF1">
    <property type="entry name" value="LARGE RIBOSOMAL RNA SUBUNIT ACCUMULATION PROTEIN YCED HOMOLOG 2, CHLOROPLASTIC"/>
    <property type="match status" value="1"/>
</dbReference>
<sequence>MHDTHFFFTDETSKIQKELTFCIPRVIYVNPGCEADLDSLVQDTIRLTTSVEETCSELCKKAEPKLIHKDIIRGGPGYWSCEKHIHDISETRNLEDIKLHFWNTRSSSD</sequence>
<dbReference type="InterPro" id="IPR044985">
    <property type="entry name" value="YceD_plant"/>
</dbReference>
<dbReference type="PANTHER" id="PTHR37734">
    <property type="entry name" value="LARGE RIBOSOMAL RNA SUBUNIT ACCUMULATION PROTEIN YCED HOMOLOG 2, CHLOROPLASTIC"/>
    <property type="match status" value="1"/>
</dbReference>
<dbReference type="AlphaFoldDB" id="A0AAD8JFR4"/>
<dbReference type="EMBL" id="JAUIZM010000001">
    <property type="protein sequence ID" value="KAK1401786.1"/>
    <property type="molecule type" value="Genomic_DNA"/>
</dbReference>
<reference evidence="1" key="1">
    <citation type="submission" date="2023-02" db="EMBL/GenBank/DDBJ databases">
        <title>Genome of toxic invasive species Heracleum sosnowskyi carries increased number of genes despite the absence of recent whole-genome duplications.</title>
        <authorList>
            <person name="Schelkunov M."/>
            <person name="Shtratnikova V."/>
            <person name="Makarenko M."/>
            <person name="Klepikova A."/>
            <person name="Omelchenko D."/>
            <person name="Novikova G."/>
            <person name="Obukhova E."/>
            <person name="Bogdanov V."/>
            <person name="Penin A."/>
            <person name="Logacheva M."/>
        </authorList>
    </citation>
    <scope>NUCLEOTIDE SEQUENCE</scope>
    <source>
        <strain evidence="1">Hsosn_3</strain>
        <tissue evidence="1">Leaf</tissue>
    </source>
</reference>
<proteinExistence type="predicted"/>
<comment type="caution">
    <text evidence="1">The sequence shown here is derived from an EMBL/GenBank/DDBJ whole genome shotgun (WGS) entry which is preliminary data.</text>
</comment>
<gene>
    <name evidence="1" type="ORF">POM88_001391</name>
</gene>
<name>A0AAD8JFR4_9APIA</name>